<comment type="caution">
    <text evidence="1">The sequence shown here is derived from an EMBL/GenBank/DDBJ whole genome shotgun (WGS) entry which is preliminary data.</text>
</comment>
<organism evidence="1 2">
    <name type="scientific">Mucuna pruriens</name>
    <name type="common">Velvet bean</name>
    <name type="synonym">Dolichos pruriens</name>
    <dbReference type="NCBI Taxonomy" id="157652"/>
    <lineage>
        <taxon>Eukaryota</taxon>
        <taxon>Viridiplantae</taxon>
        <taxon>Streptophyta</taxon>
        <taxon>Embryophyta</taxon>
        <taxon>Tracheophyta</taxon>
        <taxon>Spermatophyta</taxon>
        <taxon>Magnoliopsida</taxon>
        <taxon>eudicotyledons</taxon>
        <taxon>Gunneridae</taxon>
        <taxon>Pentapetalae</taxon>
        <taxon>rosids</taxon>
        <taxon>fabids</taxon>
        <taxon>Fabales</taxon>
        <taxon>Fabaceae</taxon>
        <taxon>Papilionoideae</taxon>
        <taxon>50 kb inversion clade</taxon>
        <taxon>NPAAA clade</taxon>
        <taxon>indigoferoid/millettioid clade</taxon>
        <taxon>Phaseoleae</taxon>
        <taxon>Mucuna</taxon>
    </lineage>
</organism>
<sequence>MHYRDRVYCHYRSMQGVALGEEILVRAWFCSRQVLAFCDSQSAIHLDKNSTFHSRSKHIDLLKLAKVHTDDNGADMMTRVLARGNFETCCEIVRLGITFA</sequence>
<feature type="non-terminal residue" evidence="1">
    <location>
        <position position="1"/>
    </location>
</feature>
<evidence type="ECO:0000313" key="1">
    <source>
        <dbReference type="EMBL" id="RDY10791.1"/>
    </source>
</evidence>
<dbReference type="EMBL" id="QJKJ01000774">
    <property type="protein sequence ID" value="RDY10791.1"/>
    <property type="molecule type" value="Genomic_DNA"/>
</dbReference>
<gene>
    <name evidence="1" type="ORF">CR513_04626</name>
</gene>
<dbReference type="OrthoDB" id="2551793at2759"/>
<name>A0A371I6Y4_MUCPR</name>
<dbReference type="AlphaFoldDB" id="A0A371I6Y4"/>
<keyword evidence="2" id="KW-1185">Reference proteome</keyword>
<dbReference type="Proteomes" id="UP000257109">
    <property type="component" value="Unassembled WGS sequence"/>
</dbReference>
<protein>
    <submittedName>
        <fullName evidence="1">Uncharacterized protein</fullName>
    </submittedName>
</protein>
<proteinExistence type="predicted"/>
<evidence type="ECO:0000313" key="2">
    <source>
        <dbReference type="Proteomes" id="UP000257109"/>
    </source>
</evidence>
<accession>A0A371I6Y4</accession>
<reference evidence="1" key="1">
    <citation type="submission" date="2018-05" db="EMBL/GenBank/DDBJ databases">
        <title>Draft genome of Mucuna pruriens seed.</title>
        <authorList>
            <person name="Nnadi N.E."/>
            <person name="Vos R."/>
            <person name="Hasami M.H."/>
            <person name="Devisetty U.K."/>
            <person name="Aguiy J.C."/>
        </authorList>
    </citation>
    <scope>NUCLEOTIDE SEQUENCE [LARGE SCALE GENOMIC DNA]</scope>
    <source>
        <strain evidence="1">JCA_2017</strain>
    </source>
</reference>